<dbReference type="Pfam" id="PF09479">
    <property type="entry name" value="Flg_new"/>
    <property type="match status" value="6"/>
</dbReference>
<dbReference type="InterPro" id="IPR042095">
    <property type="entry name" value="SUMF_sf"/>
</dbReference>
<accession>A0A1T4JJ69</accession>
<dbReference type="GeneID" id="78315726"/>
<dbReference type="GO" id="GO:0120147">
    <property type="term" value="F:formylglycine-generating oxidase activity"/>
    <property type="evidence" value="ECO:0007669"/>
    <property type="project" value="TreeGrafter"/>
</dbReference>
<dbReference type="Pfam" id="PF03781">
    <property type="entry name" value="FGE-sulfatase"/>
    <property type="match status" value="1"/>
</dbReference>
<dbReference type="InterPro" id="IPR013378">
    <property type="entry name" value="InlB-like_B-rpt"/>
</dbReference>
<evidence type="ECO:0000256" key="1">
    <source>
        <dbReference type="ARBA" id="ARBA00004196"/>
    </source>
</evidence>
<dbReference type="GO" id="GO:0030313">
    <property type="term" value="C:cell envelope"/>
    <property type="evidence" value="ECO:0007669"/>
    <property type="project" value="UniProtKB-SubCell"/>
</dbReference>
<dbReference type="SUPFAM" id="SSF56436">
    <property type="entry name" value="C-type lectin-like"/>
    <property type="match status" value="1"/>
</dbReference>
<dbReference type="OrthoDB" id="363253at2"/>
<dbReference type="NCBIfam" id="TIGR02543">
    <property type="entry name" value="List_Bact_rpt"/>
    <property type="match status" value="3"/>
</dbReference>
<dbReference type="InterPro" id="IPR005532">
    <property type="entry name" value="SUMF_dom"/>
</dbReference>
<proteinExistence type="predicted"/>
<dbReference type="Proteomes" id="UP000190423">
    <property type="component" value="Unassembled WGS sequence"/>
</dbReference>
<dbReference type="RefSeq" id="WP_078932334.1">
    <property type="nucleotide sequence ID" value="NZ_FUWG01000003.1"/>
</dbReference>
<dbReference type="PANTHER" id="PTHR23150">
    <property type="entry name" value="SULFATASE MODIFYING FACTOR 1, 2"/>
    <property type="match status" value="1"/>
</dbReference>
<protein>
    <submittedName>
        <fullName evidence="3">Listeria/Bacterioides repeat-containing protein</fullName>
    </submittedName>
</protein>
<dbReference type="Gene3D" id="3.90.1580.10">
    <property type="entry name" value="paralog of FGE (formylglycine-generating enzyme)"/>
    <property type="match status" value="1"/>
</dbReference>
<evidence type="ECO:0000313" key="4">
    <source>
        <dbReference type="Proteomes" id="UP000190423"/>
    </source>
</evidence>
<dbReference type="Gene3D" id="2.60.40.4270">
    <property type="entry name" value="Listeria-Bacteroides repeat domain"/>
    <property type="match status" value="6"/>
</dbReference>
<dbReference type="PANTHER" id="PTHR23150:SF19">
    <property type="entry name" value="FORMYLGLYCINE-GENERATING ENZYME"/>
    <property type="match status" value="1"/>
</dbReference>
<reference evidence="3 4" key="1">
    <citation type="submission" date="2017-02" db="EMBL/GenBank/DDBJ databases">
        <authorList>
            <person name="Peterson S.W."/>
        </authorList>
    </citation>
    <scope>NUCLEOTIDE SEQUENCE [LARGE SCALE GENOMIC DNA]</scope>
    <source>
        <strain evidence="3 4">ATCC BAA-908</strain>
    </source>
</reference>
<name>A0A1T4JJ69_TREPO</name>
<dbReference type="STRING" id="261392.SAMN02745149_00406"/>
<evidence type="ECO:0000259" key="2">
    <source>
        <dbReference type="Pfam" id="PF03781"/>
    </source>
</evidence>
<dbReference type="InterPro" id="IPR051043">
    <property type="entry name" value="Sulfatase_Mod_Factor_Kinase"/>
</dbReference>
<sequence>MEKGFYLAKKNWILFAAFITVLGFTSCENQFFKESAGIYEVCFNSNGGTKVSTVNTDKIVFPPVTTKENCEFLGWYETSDFSGDAVFFPYEPKKNTVLYARWNQKYTVHFESNGGTAVADFTGNEIISAVTPFKEDYTFAGWYLNADFSGDPVSFPLSLNANITLYAKWLKNYTVSFNSNGGTEVSSIKNGVLQELPFTEKENYEFAGWYANSSLSGEKISVPYTVTQDITLYAMWLPTYLVTLETNGGSEIPSFRARTVESVQEPEKSGYTFIGWYLDSGLNTKAVFPLVISKDTTLYAAYKQNFTITFETNGGSAVNPVSCYVINESPESTKTDKSLGGWYLDPECTDEKKVTFPFYPTEDVTLYAKWVSEMFTITYNSNGATSGTVPETVQVEKGSSFIISANTGNLTKTGYAFTKWSTSTDGTSGQSYAPGYSLIPSKNMTLYAQWGKDYAAMVTVPGGSFYLGDPNNGTNRPKITLSSFQIAQYELTYELWLEVYRWAKDNGYNLTSASKGYAANDAYKDFVPATNISWNMACVWLNAYSEYKGLEPVYYRGSAVWKDDSNTGTVTWYQTKNGYRLPTECEWEFAAGGGSEAEHDKYIYAGSNTIEEVAWYSSNSGDEAHKVGTKKANALGLYDMSGNVAEWCFDHYADWGTGELTNPVHWSGDHLVLKWGSLYWNSSSCTIFYRSCNSSYTYYSSTKVKWVGIRIARNAE</sequence>
<dbReference type="AlphaFoldDB" id="A0A1T4JJ69"/>
<gene>
    <name evidence="3" type="ORF">SAMN02745149_00406</name>
</gene>
<keyword evidence="4" id="KW-1185">Reference proteome</keyword>
<evidence type="ECO:0000313" key="3">
    <source>
        <dbReference type="EMBL" id="SJZ30210.1"/>
    </source>
</evidence>
<comment type="subcellular location">
    <subcellularLocation>
        <location evidence="1">Cell envelope</location>
    </subcellularLocation>
</comment>
<organism evidence="3 4">
    <name type="scientific">Treponema porcinum</name>
    <dbReference type="NCBI Taxonomy" id="261392"/>
    <lineage>
        <taxon>Bacteria</taxon>
        <taxon>Pseudomonadati</taxon>
        <taxon>Spirochaetota</taxon>
        <taxon>Spirochaetia</taxon>
        <taxon>Spirochaetales</taxon>
        <taxon>Treponemataceae</taxon>
        <taxon>Treponema</taxon>
    </lineage>
</organism>
<dbReference type="EMBL" id="FUWG01000003">
    <property type="protein sequence ID" value="SJZ30210.1"/>
    <property type="molecule type" value="Genomic_DNA"/>
</dbReference>
<dbReference type="PROSITE" id="PS51257">
    <property type="entry name" value="PROKAR_LIPOPROTEIN"/>
    <property type="match status" value="1"/>
</dbReference>
<feature type="domain" description="Sulfatase-modifying factor enzyme-like" evidence="2">
    <location>
        <begin position="455"/>
        <end position="713"/>
    </location>
</feature>
<dbReference type="InterPro" id="IPR042229">
    <property type="entry name" value="Listeria/Bacterioides_rpt_sf"/>
</dbReference>
<dbReference type="InterPro" id="IPR016187">
    <property type="entry name" value="CTDL_fold"/>
</dbReference>